<dbReference type="Gene3D" id="3.10.20.30">
    <property type="match status" value="1"/>
</dbReference>
<dbReference type="SUPFAM" id="SSF53067">
    <property type="entry name" value="Actin-like ATPase domain"/>
    <property type="match status" value="1"/>
</dbReference>
<name>A0ABU5N0L6_9BACT</name>
<feature type="domain" description="2Fe-2S ferredoxin-type" evidence="1">
    <location>
        <begin position="1"/>
        <end position="92"/>
    </location>
</feature>
<keyword evidence="3" id="KW-1185">Reference proteome</keyword>
<accession>A0ABU5N0L6</accession>
<dbReference type="InterPro" id="IPR043129">
    <property type="entry name" value="ATPase_NBD"/>
</dbReference>
<comment type="caution">
    <text evidence="2">The sequence shown here is derived from an EMBL/GenBank/DDBJ whole genome shotgun (WGS) entry which is preliminary data.</text>
</comment>
<dbReference type="Pfam" id="PF14574">
    <property type="entry name" value="RACo_C_ter"/>
    <property type="match status" value="1"/>
</dbReference>
<dbReference type="CDD" id="cd00207">
    <property type="entry name" value="fer2"/>
    <property type="match status" value="1"/>
</dbReference>
<dbReference type="PROSITE" id="PS51085">
    <property type="entry name" value="2FE2S_FER_2"/>
    <property type="match status" value="1"/>
</dbReference>
<dbReference type="Pfam" id="PF17651">
    <property type="entry name" value="Raco_middle"/>
    <property type="match status" value="1"/>
</dbReference>
<dbReference type="SUPFAM" id="SSF54292">
    <property type="entry name" value="2Fe-2S ferredoxin-like"/>
    <property type="match status" value="1"/>
</dbReference>
<protein>
    <submittedName>
        <fullName evidence="2">ASKHA domain-containing protein</fullName>
    </submittedName>
</protein>
<sequence>MAICIHFDGQAVDVENEANASIMDLARKAGWHIEAKCGGRGSCASCNVLLGAGVYRVFEETFTVAPEQRREVLSCMTRVLSNDAEIFLPESSVLSFEGARIADEMELPPHSLNPRFSSGFGLAVDIGTTTVVAALIDLSSGEVDCRESLYNQQILKADDVVSRISLCSEEGELEKLKNLVIEHTLNPLIHRLCDKTGIKKTAIRHAVLSGNTVMMHIFFGISPESIGVIPFEPVSRHFESTAGDLGINIHPDAPIEDIPAISGYVGGDITSDLYVFEHRTVRNPSRVWKKGDLALLIDIGTNGEMVAYLDGKMTACATAAGPAFEGAGLLHGARAASRAIDTVRFDEKLDFELSVIGDPNPMGLCGSAIIDFIAEGFRCGLINRVGRFNVELLKQQDRYEQVAGMHACMLVAPQLSATGESITVTEGDVAEILKAKAAIYGGLKSLLRELGKTVHDLDHVILAGGFAKHINLENAICIGLLPDIGKEKYDIIGNGSLAGATLALLDRKVRPKCLEMIRRPEVITLNQTDHFVNHYQEALAIPNLELDDFPNTGN</sequence>
<proteinExistence type="predicted"/>
<dbReference type="Gene3D" id="3.30.420.480">
    <property type="entry name" value="Domain of unknown function (DUF4445)"/>
    <property type="match status" value="1"/>
</dbReference>
<dbReference type="InterPro" id="IPR042259">
    <property type="entry name" value="Raco-like_middle_sf"/>
</dbReference>
<evidence type="ECO:0000259" key="1">
    <source>
        <dbReference type="PROSITE" id="PS51085"/>
    </source>
</evidence>
<dbReference type="PANTHER" id="PTHR42895:SF2">
    <property type="entry name" value="IRON-SULFUR CLUSTER PROTEIN"/>
    <property type="match status" value="1"/>
</dbReference>
<dbReference type="Proteomes" id="UP001290861">
    <property type="component" value="Unassembled WGS sequence"/>
</dbReference>
<gene>
    <name evidence="2" type="ORF">P9H32_15205</name>
</gene>
<dbReference type="InterPro" id="IPR052911">
    <property type="entry name" value="Corrinoid_activation_enz"/>
</dbReference>
<dbReference type="InterPro" id="IPR036010">
    <property type="entry name" value="2Fe-2S_ferredoxin-like_sf"/>
</dbReference>
<dbReference type="Pfam" id="PF00111">
    <property type="entry name" value="Fer2"/>
    <property type="match status" value="1"/>
</dbReference>
<dbReference type="PANTHER" id="PTHR42895">
    <property type="entry name" value="IRON-SULFUR CLUSTER-BINDING PROTEIN-RELATED"/>
    <property type="match status" value="1"/>
</dbReference>
<dbReference type="InterPro" id="IPR012675">
    <property type="entry name" value="Beta-grasp_dom_sf"/>
</dbReference>
<reference evidence="2 3" key="1">
    <citation type="journal article" date="2024" name="Appl. Environ. Microbiol.">
        <title>Pontiella agarivorans sp. nov., a novel marine anaerobic bacterium capable of degrading macroalgal polysaccharides and fixing nitrogen.</title>
        <authorList>
            <person name="Liu N."/>
            <person name="Kivenson V."/>
            <person name="Peng X."/>
            <person name="Cui Z."/>
            <person name="Lankiewicz T.S."/>
            <person name="Gosselin K.M."/>
            <person name="English C.J."/>
            <person name="Blair E.M."/>
            <person name="O'Malley M.A."/>
            <person name="Valentine D.L."/>
        </authorList>
    </citation>
    <scope>NUCLEOTIDE SEQUENCE [LARGE SCALE GENOMIC DNA]</scope>
    <source>
        <strain evidence="2 3">NLcol2</strain>
    </source>
</reference>
<dbReference type="InterPro" id="IPR027980">
    <property type="entry name" value="RACo_C"/>
</dbReference>
<dbReference type="InterPro" id="IPR001041">
    <property type="entry name" value="2Fe-2S_ferredoxin-type"/>
</dbReference>
<dbReference type="EMBL" id="JARVCO010000012">
    <property type="protein sequence ID" value="MDZ8119977.1"/>
    <property type="molecule type" value="Genomic_DNA"/>
</dbReference>
<dbReference type="InterPro" id="IPR041414">
    <property type="entry name" value="Raco-like_middle"/>
</dbReference>
<organism evidence="2 3">
    <name type="scientific">Pontiella agarivorans</name>
    <dbReference type="NCBI Taxonomy" id="3038953"/>
    <lineage>
        <taxon>Bacteria</taxon>
        <taxon>Pseudomonadati</taxon>
        <taxon>Kiritimatiellota</taxon>
        <taxon>Kiritimatiellia</taxon>
        <taxon>Kiritimatiellales</taxon>
        <taxon>Pontiellaceae</taxon>
        <taxon>Pontiella</taxon>
    </lineage>
</organism>
<dbReference type="RefSeq" id="WP_322609757.1">
    <property type="nucleotide sequence ID" value="NZ_JARVCO010000012.1"/>
</dbReference>
<evidence type="ECO:0000313" key="3">
    <source>
        <dbReference type="Proteomes" id="UP001290861"/>
    </source>
</evidence>
<evidence type="ECO:0000313" key="2">
    <source>
        <dbReference type="EMBL" id="MDZ8119977.1"/>
    </source>
</evidence>